<evidence type="ECO:0000313" key="2">
    <source>
        <dbReference type="Proteomes" id="UP000886998"/>
    </source>
</evidence>
<dbReference type="EMBL" id="BMAV01022638">
    <property type="protein sequence ID" value="GFY77751.1"/>
    <property type="molecule type" value="Genomic_DNA"/>
</dbReference>
<dbReference type="AlphaFoldDB" id="A0A8X7CR86"/>
<dbReference type="Proteomes" id="UP000886998">
    <property type="component" value="Unassembled WGS sequence"/>
</dbReference>
<name>A0A8X7CR86_9ARAC</name>
<reference evidence="1" key="1">
    <citation type="submission" date="2020-08" db="EMBL/GenBank/DDBJ databases">
        <title>Multicomponent nature underlies the extraordinary mechanical properties of spider dragline silk.</title>
        <authorList>
            <person name="Kono N."/>
            <person name="Nakamura H."/>
            <person name="Mori M."/>
            <person name="Yoshida Y."/>
            <person name="Ohtoshi R."/>
            <person name="Malay A.D."/>
            <person name="Moran D.A.P."/>
            <person name="Tomita M."/>
            <person name="Numata K."/>
            <person name="Arakawa K."/>
        </authorList>
    </citation>
    <scope>NUCLEOTIDE SEQUENCE</scope>
</reference>
<comment type="caution">
    <text evidence="1">The sequence shown here is derived from an EMBL/GenBank/DDBJ whole genome shotgun (WGS) entry which is preliminary data.</text>
</comment>
<sequence length="86" mass="9715">MDGTVSCCETIDGACVTEETDALEDSGRIASKKEWRRGGQSVQMCGQAVWRRGIQGPKRAIRFNRVRANRMLRSLRALCRLLWACQ</sequence>
<accession>A0A8X7CR86</accession>
<proteinExistence type="predicted"/>
<keyword evidence="2" id="KW-1185">Reference proteome</keyword>
<organism evidence="1 2">
    <name type="scientific">Trichonephila inaurata madagascariensis</name>
    <dbReference type="NCBI Taxonomy" id="2747483"/>
    <lineage>
        <taxon>Eukaryota</taxon>
        <taxon>Metazoa</taxon>
        <taxon>Ecdysozoa</taxon>
        <taxon>Arthropoda</taxon>
        <taxon>Chelicerata</taxon>
        <taxon>Arachnida</taxon>
        <taxon>Araneae</taxon>
        <taxon>Araneomorphae</taxon>
        <taxon>Entelegynae</taxon>
        <taxon>Araneoidea</taxon>
        <taxon>Nephilidae</taxon>
        <taxon>Trichonephila</taxon>
        <taxon>Trichonephila inaurata</taxon>
    </lineage>
</organism>
<protein>
    <submittedName>
        <fullName evidence="1">Uncharacterized protein</fullName>
    </submittedName>
</protein>
<gene>
    <name evidence="1" type="ORF">TNIN_450791</name>
</gene>
<evidence type="ECO:0000313" key="1">
    <source>
        <dbReference type="EMBL" id="GFY77751.1"/>
    </source>
</evidence>